<organism evidence="2 3">
    <name type="scientific">Streptomyces angustmyceticus</name>
    <dbReference type="NCBI Taxonomy" id="285578"/>
    <lineage>
        <taxon>Bacteria</taxon>
        <taxon>Bacillati</taxon>
        <taxon>Actinomycetota</taxon>
        <taxon>Actinomycetes</taxon>
        <taxon>Kitasatosporales</taxon>
        <taxon>Streptomycetaceae</taxon>
        <taxon>Streptomyces</taxon>
    </lineage>
</organism>
<evidence type="ECO:0000313" key="2">
    <source>
        <dbReference type="EMBL" id="GES32123.1"/>
    </source>
</evidence>
<dbReference type="Proteomes" id="UP000325598">
    <property type="component" value="Unassembled WGS sequence"/>
</dbReference>
<evidence type="ECO:0000313" key="3">
    <source>
        <dbReference type="Proteomes" id="UP000325598"/>
    </source>
</evidence>
<feature type="region of interest" description="Disordered" evidence="1">
    <location>
        <begin position="1"/>
        <end position="22"/>
    </location>
</feature>
<sequence>MAGRPTPPTTNPVFRDGSFGQTGDMPRRIMFVQLKTGYDTDRGPSWIGWVNFSKTWKTAYFQGRTLQRATGIGLFDANFYDVATDESFWISGPKRDRSDTRYGPEGPTVEDDAADAYRAFLQGAPLPGREDG</sequence>
<dbReference type="AlphaFoldDB" id="A0A5J4LD46"/>
<comment type="caution">
    <text evidence="2">The sequence shown here is derived from an EMBL/GenBank/DDBJ whole genome shotgun (WGS) entry which is preliminary data.</text>
</comment>
<reference evidence="2 3" key="1">
    <citation type="submission" date="2019-10" db="EMBL/GenBank/DDBJ databases">
        <title>Whole genome shotgun sequence of Streptomyces angustmyceticus NBRC 3934.</title>
        <authorList>
            <person name="Hosoyama A."/>
            <person name="Ichikawa N."/>
            <person name="Kimura A."/>
            <person name="Kitahashi Y."/>
            <person name="Komaki H."/>
            <person name="Uohara A."/>
        </authorList>
    </citation>
    <scope>NUCLEOTIDE SEQUENCE [LARGE SCALE GENOMIC DNA]</scope>
    <source>
        <strain evidence="2 3">NBRC 3934</strain>
    </source>
</reference>
<proteinExistence type="predicted"/>
<name>A0A5J4LD46_9ACTN</name>
<keyword evidence="3" id="KW-1185">Reference proteome</keyword>
<protein>
    <submittedName>
        <fullName evidence="2">Uncharacterized protein</fullName>
    </submittedName>
</protein>
<accession>A0A5J4LD46</accession>
<gene>
    <name evidence="2" type="ORF">San01_46100</name>
</gene>
<dbReference type="EMBL" id="BLAG01000012">
    <property type="protein sequence ID" value="GES32123.1"/>
    <property type="molecule type" value="Genomic_DNA"/>
</dbReference>
<feature type="compositionally biased region" description="Pro residues" evidence="1">
    <location>
        <begin position="1"/>
        <end position="10"/>
    </location>
</feature>
<evidence type="ECO:0000256" key="1">
    <source>
        <dbReference type="SAM" id="MobiDB-lite"/>
    </source>
</evidence>